<protein>
    <submittedName>
        <fullName evidence="1">Uncharacterized protein</fullName>
    </submittedName>
</protein>
<sequence>MTRIARGLGFGGKQSIHPKQLEVVNAAFSQRPEEVAHAQAVVAALREAEETGRGAVSLEGRTGDAANICMAQGTLHCCAQERRTP</sequence>
<comment type="caution">
    <text evidence="1">The sequence shown here is derived from an EMBL/GenBank/DDBJ whole genome shotgun (WGS) entry which is preliminary data.</text>
</comment>
<evidence type="ECO:0000313" key="1">
    <source>
        <dbReference type="EMBL" id="MFB9994989.1"/>
    </source>
</evidence>
<dbReference type="EMBL" id="JBHLYR010000073">
    <property type="protein sequence ID" value="MFB9994989.1"/>
    <property type="molecule type" value="Genomic_DNA"/>
</dbReference>
<dbReference type="InterPro" id="IPR040442">
    <property type="entry name" value="Pyrv_kinase-like_dom_sf"/>
</dbReference>
<reference evidence="1 2" key="1">
    <citation type="submission" date="2024-09" db="EMBL/GenBank/DDBJ databases">
        <authorList>
            <person name="Sun Q."/>
            <person name="Mori K."/>
        </authorList>
    </citation>
    <scope>NUCLEOTIDE SEQUENCE [LARGE SCALE GENOMIC DNA]</scope>
    <source>
        <strain evidence="1 2">JCM 13503</strain>
    </source>
</reference>
<dbReference type="RefSeq" id="WP_380016482.1">
    <property type="nucleotide sequence ID" value="NZ_JBHLYR010000073.1"/>
</dbReference>
<evidence type="ECO:0000313" key="2">
    <source>
        <dbReference type="Proteomes" id="UP001589733"/>
    </source>
</evidence>
<keyword evidence="2" id="KW-1185">Reference proteome</keyword>
<dbReference type="PANTHER" id="PTHR11105:SF0">
    <property type="entry name" value="CITRAMALYL-COA LYASE, MITOCHONDRIAL"/>
    <property type="match status" value="1"/>
</dbReference>
<dbReference type="InterPro" id="IPR040186">
    <property type="entry name" value="Citramalyl-CoA_lyase"/>
</dbReference>
<accession>A0ABV6B5F5</accession>
<gene>
    <name evidence="1" type="ORF">ACFFLM_23860</name>
</gene>
<organism evidence="1 2">
    <name type="scientific">Deinococcus oregonensis</name>
    <dbReference type="NCBI Taxonomy" id="1805970"/>
    <lineage>
        <taxon>Bacteria</taxon>
        <taxon>Thermotogati</taxon>
        <taxon>Deinococcota</taxon>
        <taxon>Deinococci</taxon>
        <taxon>Deinococcales</taxon>
        <taxon>Deinococcaceae</taxon>
        <taxon>Deinococcus</taxon>
    </lineage>
</organism>
<name>A0ABV6B5F5_9DEIO</name>
<dbReference type="InterPro" id="IPR015813">
    <property type="entry name" value="Pyrv/PenolPyrv_kinase-like_dom"/>
</dbReference>
<proteinExistence type="predicted"/>
<dbReference type="SUPFAM" id="SSF51621">
    <property type="entry name" value="Phosphoenolpyruvate/pyruvate domain"/>
    <property type="match status" value="1"/>
</dbReference>
<dbReference type="PANTHER" id="PTHR11105">
    <property type="entry name" value="CITRATE LYASE SUBUNIT BETA-RELATED"/>
    <property type="match status" value="1"/>
</dbReference>
<dbReference type="Gene3D" id="3.20.20.60">
    <property type="entry name" value="Phosphoenolpyruvate-binding domains"/>
    <property type="match status" value="1"/>
</dbReference>
<dbReference type="Proteomes" id="UP001589733">
    <property type="component" value="Unassembled WGS sequence"/>
</dbReference>